<dbReference type="Proteomes" id="UP000036908">
    <property type="component" value="Unassembled WGS sequence"/>
</dbReference>
<dbReference type="AlphaFoldDB" id="A0A0L8ANK7"/>
<dbReference type="PANTHER" id="PTHR43798:SF33">
    <property type="entry name" value="HYDROLASE, PUTATIVE (AFU_ORTHOLOGUE AFUA_2G14860)-RELATED"/>
    <property type="match status" value="1"/>
</dbReference>
<comment type="caution">
    <text evidence="2">The sequence shown here is derived from an EMBL/GenBank/DDBJ whole genome shotgun (WGS) entry which is preliminary data.</text>
</comment>
<feature type="domain" description="AB hydrolase-1" evidence="1">
    <location>
        <begin position="4"/>
        <end position="129"/>
    </location>
</feature>
<dbReference type="Pfam" id="PF00561">
    <property type="entry name" value="Abhydrolase_1"/>
    <property type="match status" value="1"/>
</dbReference>
<keyword evidence="3" id="KW-1185">Reference proteome</keyword>
<evidence type="ECO:0000313" key="3">
    <source>
        <dbReference type="Proteomes" id="UP000036908"/>
    </source>
</evidence>
<dbReference type="GO" id="GO:0016020">
    <property type="term" value="C:membrane"/>
    <property type="evidence" value="ECO:0007669"/>
    <property type="project" value="TreeGrafter"/>
</dbReference>
<dbReference type="OrthoDB" id="9791779at2"/>
<accession>A0A0L8ANK7</accession>
<dbReference type="PANTHER" id="PTHR43798">
    <property type="entry name" value="MONOACYLGLYCEROL LIPASE"/>
    <property type="match status" value="1"/>
</dbReference>
<dbReference type="Gene3D" id="3.40.50.1820">
    <property type="entry name" value="alpha/beta hydrolase"/>
    <property type="match status" value="1"/>
</dbReference>
<dbReference type="EMBL" id="JSVA01000004">
    <property type="protein sequence ID" value="KOF03924.1"/>
    <property type="molecule type" value="Genomic_DNA"/>
</dbReference>
<sequence length="228" mass="25035">MKKLILLHGALGSASMFEVLTNKLKGDFEVHAFNFSGHGGAPVNEEGFGIEVFAEELQALITKHKLEGADIFGYSMGGYVALYLAASQPNLMGKIVTLGTKLTWTAEGAEEETARLNPELMKEKVPQYAALLKERHGKKQWKQVIWQTAGMMLELGDEPLLTMENLPLITNQVTILLGADDTMVGKEESENVATILPNGKFILIPNMPHPLEKVDLGELAKVIKDNLH</sequence>
<dbReference type="InterPro" id="IPR000073">
    <property type="entry name" value="AB_hydrolase_1"/>
</dbReference>
<dbReference type="SUPFAM" id="SSF53474">
    <property type="entry name" value="alpha/beta-Hydrolases"/>
    <property type="match status" value="1"/>
</dbReference>
<dbReference type="InterPro" id="IPR029058">
    <property type="entry name" value="AB_hydrolase_fold"/>
</dbReference>
<proteinExistence type="predicted"/>
<dbReference type="PATRIC" id="fig|1566026.4.peg.2291"/>
<protein>
    <recommendedName>
        <fullName evidence="1">AB hydrolase-1 domain-containing protein</fullName>
    </recommendedName>
</protein>
<gene>
    <name evidence="2" type="ORF">OB69_02635</name>
</gene>
<name>A0A0L8ANK7_9BACT</name>
<evidence type="ECO:0000313" key="2">
    <source>
        <dbReference type="EMBL" id="KOF03924.1"/>
    </source>
</evidence>
<dbReference type="InterPro" id="IPR050266">
    <property type="entry name" value="AB_hydrolase_sf"/>
</dbReference>
<dbReference type="RefSeq" id="WP_053222143.1">
    <property type="nucleotide sequence ID" value="NZ_JSVA01000004.1"/>
</dbReference>
<evidence type="ECO:0000259" key="1">
    <source>
        <dbReference type="Pfam" id="PF00561"/>
    </source>
</evidence>
<reference evidence="3" key="1">
    <citation type="submission" date="2014-11" db="EMBL/GenBank/DDBJ databases">
        <title>Genome sequencing of Roseivirga sp. D-25.</title>
        <authorList>
            <person name="Selvaratnam C."/>
            <person name="Thevarajoo S."/>
            <person name="Goh K.M."/>
            <person name="Eee R."/>
            <person name="Chan K.-G."/>
            <person name="Chong C.S."/>
        </authorList>
    </citation>
    <scope>NUCLEOTIDE SEQUENCE [LARGE SCALE GENOMIC DNA]</scope>
    <source>
        <strain evidence="3">D-25</strain>
    </source>
</reference>
<organism evidence="2 3">
    <name type="scientific">Roseivirga seohaensis subsp. aquiponti</name>
    <dbReference type="NCBI Taxonomy" id="1566026"/>
    <lineage>
        <taxon>Bacteria</taxon>
        <taxon>Pseudomonadati</taxon>
        <taxon>Bacteroidota</taxon>
        <taxon>Cytophagia</taxon>
        <taxon>Cytophagales</taxon>
        <taxon>Roseivirgaceae</taxon>
        <taxon>Roseivirga</taxon>
    </lineage>
</organism>